<dbReference type="InterPro" id="IPR051223">
    <property type="entry name" value="Polycystin"/>
</dbReference>
<evidence type="ECO:0000256" key="3">
    <source>
        <dbReference type="ARBA" id="ARBA00022692"/>
    </source>
</evidence>
<feature type="non-terminal residue" evidence="7">
    <location>
        <position position="1"/>
    </location>
</feature>
<keyword evidence="4" id="KW-1133">Transmembrane helix</keyword>
<dbReference type="Proteomes" id="UP001154078">
    <property type="component" value="Chromosome 3"/>
</dbReference>
<evidence type="ECO:0000259" key="6">
    <source>
        <dbReference type="Pfam" id="PF20519"/>
    </source>
</evidence>
<evidence type="ECO:0000256" key="5">
    <source>
        <dbReference type="ARBA" id="ARBA00023136"/>
    </source>
</evidence>
<dbReference type="OrthoDB" id="6779628at2759"/>
<organism evidence="7 8">
    <name type="scientific">Brassicogethes aeneus</name>
    <name type="common">Rape pollen beetle</name>
    <name type="synonym">Meligethes aeneus</name>
    <dbReference type="NCBI Taxonomy" id="1431903"/>
    <lineage>
        <taxon>Eukaryota</taxon>
        <taxon>Metazoa</taxon>
        <taxon>Ecdysozoa</taxon>
        <taxon>Arthropoda</taxon>
        <taxon>Hexapoda</taxon>
        <taxon>Insecta</taxon>
        <taxon>Pterygota</taxon>
        <taxon>Neoptera</taxon>
        <taxon>Endopterygota</taxon>
        <taxon>Coleoptera</taxon>
        <taxon>Polyphaga</taxon>
        <taxon>Cucujiformia</taxon>
        <taxon>Nitidulidae</taxon>
        <taxon>Meligethinae</taxon>
        <taxon>Brassicogethes</taxon>
    </lineage>
</organism>
<keyword evidence="3" id="KW-0812">Transmembrane</keyword>
<name>A0A9P0FGN9_BRAAE</name>
<keyword evidence="8" id="KW-1185">Reference proteome</keyword>
<comment type="similarity">
    <text evidence="2">Belongs to the polycystin family.</text>
</comment>
<proteinExistence type="inferred from homology"/>
<protein>
    <recommendedName>
        <fullName evidence="6">Polycystin domain-containing protein</fullName>
    </recommendedName>
</protein>
<dbReference type="Pfam" id="PF20519">
    <property type="entry name" value="Polycystin_dom"/>
    <property type="match status" value="1"/>
</dbReference>
<sequence length="104" mass="12431">ILIYFRWVYSDSSVTKSTVKYGQFGSYKGGGYYWDFPVDKKRTVELIRKLKNNKWIDWATRAIMIDFVVYNVNLNLFAICKVRLSLVQQVFIFLYSIQYLLTNF</sequence>
<evidence type="ECO:0000313" key="7">
    <source>
        <dbReference type="EMBL" id="CAH0552641.1"/>
    </source>
</evidence>
<dbReference type="EMBL" id="OV121134">
    <property type="protein sequence ID" value="CAH0552641.1"/>
    <property type="molecule type" value="Genomic_DNA"/>
</dbReference>
<dbReference type="GO" id="GO:0016020">
    <property type="term" value="C:membrane"/>
    <property type="evidence" value="ECO:0007669"/>
    <property type="project" value="UniProtKB-SubCell"/>
</dbReference>
<evidence type="ECO:0000256" key="1">
    <source>
        <dbReference type="ARBA" id="ARBA00004141"/>
    </source>
</evidence>
<dbReference type="AlphaFoldDB" id="A0A9P0FGN9"/>
<dbReference type="PANTHER" id="PTHR10877">
    <property type="entry name" value="POLYCYSTIN FAMILY MEMBER"/>
    <property type="match status" value="1"/>
</dbReference>
<feature type="domain" description="Polycystin" evidence="6">
    <location>
        <begin position="7"/>
        <end position="85"/>
    </location>
</feature>
<comment type="subcellular location">
    <subcellularLocation>
        <location evidence="1">Membrane</location>
        <topology evidence="1">Multi-pass membrane protein</topology>
    </subcellularLocation>
</comment>
<evidence type="ECO:0000256" key="2">
    <source>
        <dbReference type="ARBA" id="ARBA00007200"/>
    </source>
</evidence>
<reference evidence="7" key="1">
    <citation type="submission" date="2021-12" db="EMBL/GenBank/DDBJ databases">
        <authorList>
            <person name="King R."/>
        </authorList>
    </citation>
    <scope>NUCLEOTIDE SEQUENCE</scope>
</reference>
<keyword evidence="5" id="KW-0472">Membrane</keyword>
<accession>A0A9P0FGN9</accession>
<evidence type="ECO:0000313" key="8">
    <source>
        <dbReference type="Proteomes" id="UP001154078"/>
    </source>
</evidence>
<evidence type="ECO:0000256" key="4">
    <source>
        <dbReference type="ARBA" id="ARBA00022989"/>
    </source>
</evidence>
<dbReference type="PANTHER" id="PTHR10877:SF183">
    <property type="entry name" value="AT14535P-RELATED"/>
    <property type="match status" value="1"/>
</dbReference>
<dbReference type="InterPro" id="IPR046791">
    <property type="entry name" value="Polycystin_dom"/>
</dbReference>
<gene>
    <name evidence="7" type="ORF">MELIAE_LOCUS4818</name>
</gene>